<organism evidence="1 2">
    <name type="scientific">Euplotes crassus</name>
    <dbReference type="NCBI Taxonomy" id="5936"/>
    <lineage>
        <taxon>Eukaryota</taxon>
        <taxon>Sar</taxon>
        <taxon>Alveolata</taxon>
        <taxon>Ciliophora</taxon>
        <taxon>Intramacronucleata</taxon>
        <taxon>Spirotrichea</taxon>
        <taxon>Hypotrichia</taxon>
        <taxon>Euplotida</taxon>
        <taxon>Euplotidae</taxon>
        <taxon>Moneuplotes</taxon>
    </lineage>
</organism>
<keyword evidence="2" id="KW-1185">Reference proteome</keyword>
<reference evidence="1" key="1">
    <citation type="submission" date="2023-07" db="EMBL/GenBank/DDBJ databases">
        <authorList>
            <consortium name="AG Swart"/>
            <person name="Singh M."/>
            <person name="Singh A."/>
            <person name="Seah K."/>
            <person name="Emmerich C."/>
        </authorList>
    </citation>
    <scope>NUCLEOTIDE SEQUENCE</scope>
    <source>
        <strain evidence="1">DP1</strain>
    </source>
</reference>
<proteinExistence type="predicted"/>
<dbReference type="AlphaFoldDB" id="A0AAD1X8J4"/>
<evidence type="ECO:0000313" key="1">
    <source>
        <dbReference type="EMBL" id="CAI2361696.1"/>
    </source>
</evidence>
<name>A0AAD1X8J4_EUPCR</name>
<gene>
    <name evidence="1" type="ORF">ECRASSUSDP1_LOCUS3008</name>
</gene>
<evidence type="ECO:0000313" key="2">
    <source>
        <dbReference type="Proteomes" id="UP001295684"/>
    </source>
</evidence>
<dbReference type="Proteomes" id="UP001295684">
    <property type="component" value="Unassembled WGS sequence"/>
</dbReference>
<protein>
    <submittedName>
        <fullName evidence="1">Uncharacterized protein</fullName>
    </submittedName>
</protein>
<accession>A0AAD1X8J4</accession>
<dbReference type="EMBL" id="CAMPGE010002884">
    <property type="protein sequence ID" value="CAI2361696.1"/>
    <property type="molecule type" value="Genomic_DNA"/>
</dbReference>
<sequence length="64" mass="7420">MDRRDFRNLNEDVEGCCGAGWDNLNRFTTNLRSFCEGGGVKGLRSFVWCFFGLMRCKLHLLSRI</sequence>
<comment type="caution">
    <text evidence="1">The sequence shown here is derived from an EMBL/GenBank/DDBJ whole genome shotgun (WGS) entry which is preliminary data.</text>
</comment>